<protein>
    <submittedName>
        <fullName evidence="4">AMP-binding protein</fullName>
    </submittedName>
</protein>
<name>A0A9D1VRR0_9BACT</name>
<dbReference type="Gene3D" id="3.30.300.30">
    <property type="match status" value="1"/>
</dbReference>
<dbReference type="InterPro" id="IPR000873">
    <property type="entry name" value="AMP-dep_synth/lig_dom"/>
</dbReference>
<dbReference type="GO" id="GO:0031956">
    <property type="term" value="F:medium-chain fatty acid-CoA ligase activity"/>
    <property type="evidence" value="ECO:0007669"/>
    <property type="project" value="TreeGrafter"/>
</dbReference>
<proteinExistence type="inferred from homology"/>
<comment type="caution">
    <text evidence="4">The sequence shown here is derived from an EMBL/GenBank/DDBJ whole genome shotgun (WGS) entry which is preliminary data.</text>
</comment>
<dbReference type="InterPro" id="IPR042099">
    <property type="entry name" value="ANL_N_sf"/>
</dbReference>
<keyword evidence="2" id="KW-0436">Ligase</keyword>
<evidence type="ECO:0000256" key="1">
    <source>
        <dbReference type="ARBA" id="ARBA00006432"/>
    </source>
</evidence>
<dbReference type="GO" id="GO:0006631">
    <property type="term" value="P:fatty acid metabolic process"/>
    <property type="evidence" value="ECO:0007669"/>
    <property type="project" value="TreeGrafter"/>
</dbReference>
<dbReference type="PANTHER" id="PTHR43201:SF5">
    <property type="entry name" value="MEDIUM-CHAIN ACYL-COA LIGASE ACSF2, MITOCHONDRIAL"/>
    <property type="match status" value="1"/>
</dbReference>
<dbReference type="SUPFAM" id="SSF56801">
    <property type="entry name" value="Acetyl-CoA synthetase-like"/>
    <property type="match status" value="1"/>
</dbReference>
<gene>
    <name evidence="4" type="ORF">H9982_04055</name>
</gene>
<organism evidence="4 5">
    <name type="scientific">Candidatus Barnesiella excrementipullorum</name>
    <dbReference type="NCBI Taxonomy" id="2838479"/>
    <lineage>
        <taxon>Bacteria</taxon>
        <taxon>Pseudomonadati</taxon>
        <taxon>Bacteroidota</taxon>
        <taxon>Bacteroidia</taxon>
        <taxon>Bacteroidales</taxon>
        <taxon>Barnesiellaceae</taxon>
        <taxon>Barnesiella</taxon>
    </lineage>
</organism>
<reference evidence="4" key="1">
    <citation type="journal article" date="2021" name="PeerJ">
        <title>Extensive microbial diversity within the chicken gut microbiome revealed by metagenomics and culture.</title>
        <authorList>
            <person name="Gilroy R."/>
            <person name="Ravi A."/>
            <person name="Getino M."/>
            <person name="Pursley I."/>
            <person name="Horton D.L."/>
            <person name="Alikhan N.F."/>
            <person name="Baker D."/>
            <person name="Gharbi K."/>
            <person name="Hall N."/>
            <person name="Watson M."/>
            <person name="Adriaenssens E.M."/>
            <person name="Foster-Nyarko E."/>
            <person name="Jarju S."/>
            <person name="Secka A."/>
            <person name="Antonio M."/>
            <person name="Oren A."/>
            <person name="Chaudhuri R.R."/>
            <person name="La Ragione R."/>
            <person name="Hildebrand F."/>
            <person name="Pallen M.J."/>
        </authorList>
    </citation>
    <scope>NUCLEOTIDE SEQUENCE</scope>
    <source>
        <strain evidence="4">ChiHjej12B11-16260</strain>
    </source>
</reference>
<dbReference type="Gene3D" id="3.40.50.12780">
    <property type="entry name" value="N-terminal domain of ligase-like"/>
    <property type="match status" value="1"/>
</dbReference>
<evidence type="ECO:0000256" key="2">
    <source>
        <dbReference type="ARBA" id="ARBA00022598"/>
    </source>
</evidence>
<dbReference type="PANTHER" id="PTHR43201">
    <property type="entry name" value="ACYL-COA SYNTHETASE"/>
    <property type="match status" value="1"/>
</dbReference>
<dbReference type="Proteomes" id="UP000824246">
    <property type="component" value="Unassembled WGS sequence"/>
</dbReference>
<evidence type="ECO:0000313" key="4">
    <source>
        <dbReference type="EMBL" id="HIX45373.1"/>
    </source>
</evidence>
<dbReference type="InterPro" id="IPR045851">
    <property type="entry name" value="AMP-bd_C_sf"/>
</dbReference>
<sequence length="345" mass="38391">MALPRACMEIKINDCKVTDPSQLRGCIPDDVVDFLEEWFSPLDYVMGRTSGSTGTPQPLRLYKCDMMASAAITNRYMGVTEHSSLLLSLSVRYIAGMMMVVRALQAGAMLYVVPPSSHPLAAWSRPVDVAAMVPMQVEATLRDSDGAARLSLVSQLLVGGAPLSPQLAGRLAALPVQVYVTYGMTETVSHVALRRIGEDFYTAVGEVRFSLDNRGCLVIDAPHLGGRRFVTNDVVNLVDERRFIWLGRYDNVIMSGGLKFHAESIEQKMASLLHERYYIVPAPDDLLGQRIVLVIEGAPYDAERMQALRQRLSTVLSRYEMPRTICFMPRFVETYSGKVKRVLPR</sequence>
<accession>A0A9D1VRR0</accession>
<dbReference type="AlphaFoldDB" id="A0A9D1VRR0"/>
<dbReference type="Pfam" id="PF00501">
    <property type="entry name" value="AMP-binding"/>
    <property type="match status" value="1"/>
</dbReference>
<evidence type="ECO:0000313" key="5">
    <source>
        <dbReference type="Proteomes" id="UP000824246"/>
    </source>
</evidence>
<comment type="similarity">
    <text evidence="1">Belongs to the ATP-dependent AMP-binding enzyme family.</text>
</comment>
<reference evidence="4" key="2">
    <citation type="submission" date="2021-04" db="EMBL/GenBank/DDBJ databases">
        <authorList>
            <person name="Gilroy R."/>
        </authorList>
    </citation>
    <scope>NUCLEOTIDE SEQUENCE</scope>
    <source>
        <strain evidence="4">ChiHjej12B11-16260</strain>
    </source>
</reference>
<feature type="domain" description="AMP-dependent synthetase/ligase" evidence="3">
    <location>
        <begin position="49"/>
        <end position="205"/>
    </location>
</feature>
<dbReference type="EMBL" id="DXFB01000111">
    <property type="protein sequence ID" value="HIX45373.1"/>
    <property type="molecule type" value="Genomic_DNA"/>
</dbReference>
<evidence type="ECO:0000259" key="3">
    <source>
        <dbReference type="Pfam" id="PF00501"/>
    </source>
</evidence>